<dbReference type="PATRIC" id="fig|1254432.3.peg.10269"/>
<evidence type="ECO:0000313" key="4">
    <source>
        <dbReference type="EMBL" id="AGP41120.1"/>
    </source>
</evidence>
<dbReference type="PANTHER" id="PTHR43615">
    <property type="entry name" value="PHOSPHOENOLPYRUVATE SYNTHASE-RELATED"/>
    <property type="match status" value="1"/>
</dbReference>
<dbReference type="Gene3D" id="3.30.470.20">
    <property type="entry name" value="ATP-grasp fold, B domain"/>
    <property type="match status" value="1"/>
</dbReference>
<dbReference type="Pfam" id="PF00391">
    <property type="entry name" value="PEP-utilizers"/>
    <property type="match status" value="1"/>
</dbReference>
<dbReference type="InterPro" id="IPR008279">
    <property type="entry name" value="PEP-util_enz_mobile_dom"/>
</dbReference>
<dbReference type="Gene3D" id="3.30.1490.20">
    <property type="entry name" value="ATP-grasp fold, A domain"/>
    <property type="match status" value="1"/>
</dbReference>
<dbReference type="HOGENOM" id="CLU_005950_0_0_7"/>
<evidence type="ECO:0000256" key="1">
    <source>
        <dbReference type="SAM" id="MobiDB-lite"/>
    </source>
</evidence>
<dbReference type="eggNOG" id="COG3848">
    <property type="taxonomic scope" value="Bacteria"/>
</dbReference>
<dbReference type="Proteomes" id="UP000014803">
    <property type="component" value="Chromosome"/>
</dbReference>
<protein>
    <recommendedName>
        <fullName evidence="6">Phosphoenolpyruvate synthase</fullName>
    </recommendedName>
</protein>
<dbReference type="KEGG" id="scu:SCE1572_45455"/>
<feature type="domain" description="Pyruvate phosphate dikinase AMP/ATP-binding" evidence="3">
    <location>
        <begin position="62"/>
        <end position="350"/>
    </location>
</feature>
<dbReference type="InterPro" id="IPR051549">
    <property type="entry name" value="PEP_Utilizing_Enz"/>
</dbReference>
<proteinExistence type="predicted"/>
<dbReference type="EMBL" id="CP003969">
    <property type="protein sequence ID" value="AGP41120.1"/>
    <property type="molecule type" value="Genomic_DNA"/>
</dbReference>
<feature type="domain" description="PEP-utilising enzyme mobile" evidence="2">
    <location>
        <begin position="979"/>
        <end position="1049"/>
    </location>
</feature>
<evidence type="ECO:0000259" key="3">
    <source>
        <dbReference type="Pfam" id="PF01326"/>
    </source>
</evidence>
<dbReference type="eggNOG" id="COG0574">
    <property type="taxonomic scope" value="Bacteria"/>
</dbReference>
<feature type="region of interest" description="Disordered" evidence="1">
    <location>
        <begin position="1054"/>
        <end position="1086"/>
    </location>
</feature>
<feature type="compositionally biased region" description="Low complexity" evidence="1">
    <location>
        <begin position="1076"/>
        <end position="1086"/>
    </location>
</feature>
<sequence>MIAAARASQAPDQAAEPCYFLGNDVADPTRIARAESATDPPSVREWLKPLESAGQRRSTSAKRVGGKAASLGRLLRDGFPVPRGWVLDARCFTELVDRQLPRGHDLATLIRLSGTKVGVDRAARARDRILSEPLPETLSTALQALWQTIAPEAPWGLAVRSSATCEDSDETSMAGLATSVLGVRGDAELDAAIRQVWASAFLPRALAYLAHAGVRDVAMGVVLQVMVRAEAAGVLFTAPPAGLEGEHWRAGERLVNATLGLGAPVVDGAVAADTLRLARGGGKVVAAAVAQKRRALVVGAAGLEEVAVPAPRAEQPALGAAALRQLAELAERLEQGGRGPFDVEFAVEGEGPGRLAEDAAAEGEDPGRLAEPALGAAALRQLAELAERLEQGGRGPFDVEFAVEGEDPGRLAEDAAAEGEDPGRLAEDAAAEGAPSEGAPSEGAPSEGAPSEGAPSEGAPAEPRVWLLQVRPVSGGGFPEGGGADTIWSRANVGEALPGAATPLTWSVARAFSDRGFREAFAALGCRVPRGARLVANVHGRFYLNLTAFMQIAAQVPGLSPRALLGMSGGASDQLIARLAEQSAGVSRRRFFARLPLTGPRLLLRQARLEREVAAYEGEALWAQRALSELDMTLLPDDAIGTTLRSVFLLLERTGTLMLHCASASLASHLALCKALERVAGRRASARSASGEAPLDGPAGRAETNVEHLAQVLAGGVRELDSAGPGVELARVAELVMLDRASRERLLAGEVKGPRDLPEGPARDALARFLDAYGDRAVREAELATPRWREDPAPVIAMLTASLRGAPGDPERALARARALADREMAMLETRVSRVELALLRTLVGRAQRYVRLRERMRTWVTRVLGMLRKVALDIDRRLLRIEPSLLPGSVFFCTYEELVTALSSGRADVGHVVRLRRAEHLRDAARPDPPATFIGRPPPVVLPPASGVRLLGLPASPGVVEGRARVLEPGAPSLDAVAPGEVLVARTTDIGLSPLFLVAAAVVTELGGPMSHASIVAREYGIPAVVNVPGATLAIKTGDRLRVDGDRGVIERLNERDERAAPPSPNGAAGGAQGDGAAPLAAPPE</sequence>
<dbReference type="SUPFAM" id="SSF52009">
    <property type="entry name" value="Phosphohistidine domain"/>
    <property type="match status" value="1"/>
</dbReference>
<dbReference type="InterPro" id="IPR036637">
    <property type="entry name" value="Phosphohistidine_dom_sf"/>
</dbReference>
<dbReference type="GO" id="GO:0005524">
    <property type="term" value="F:ATP binding"/>
    <property type="evidence" value="ECO:0007669"/>
    <property type="project" value="InterPro"/>
</dbReference>
<dbReference type="PANTHER" id="PTHR43615:SF1">
    <property type="entry name" value="PPDK_N DOMAIN-CONTAINING PROTEIN"/>
    <property type="match status" value="1"/>
</dbReference>
<dbReference type="GO" id="GO:0016301">
    <property type="term" value="F:kinase activity"/>
    <property type="evidence" value="ECO:0007669"/>
    <property type="project" value="InterPro"/>
</dbReference>
<dbReference type="Pfam" id="PF01326">
    <property type="entry name" value="PPDK_N"/>
    <property type="match status" value="1"/>
</dbReference>
<evidence type="ECO:0000259" key="2">
    <source>
        <dbReference type="Pfam" id="PF00391"/>
    </source>
</evidence>
<accession>S4YA21</accession>
<organism evidence="4 5">
    <name type="scientific">Sorangium cellulosum So0157-2</name>
    <dbReference type="NCBI Taxonomy" id="1254432"/>
    <lineage>
        <taxon>Bacteria</taxon>
        <taxon>Pseudomonadati</taxon>
        <taxon>Myxococcota</taxon>
        <taxon>Polyangia</taxon>
        <taxon>Polyangiales</taxon>
        <taxon>Polyangiaceae</taxon>
        <taxon>Sorangium</taxon>
    </lineage>
</organism>
<dbReference type="Gene3D" id="3.50.30.10">
    <property type="entry name" value="Phosphohistidine domain"/>
    <property type="match status" value="1"/>
</dbReference>
<gene>
    <name evidence="4" type="ORF">SCE1572_45455</name>
</gene>
<dbReference type="AlphaFoldDB" id="S4YA21"/>
<evidence type="ECO:0008006" key="6">
    <source>
        <dbReference type="Google" id="ProtNLM"/>
    </source>
</evidence>
<dbReference type="STRING" id="1254432.SCE1572_45455"/>
<reference evidence="4 5" key="1">
    <citation type="journal article" date="2013" name="Sci. Rep.">
        <title>Extraordinary expansion of a Sorangium cellulosum genome from an alkaline milieu.</title>
        <authorList>
            <person name="Han K."/>
            <person name="Li Z.F."/>
            <person name="Peng R."/>
            <person name="Zhu L.P."/>
            <person name="Zhou T."/>
            <person name="Wang L.G."/>
            <person name="Li S.G."/>
            <person name="Zhang X.B."/>
            <person name="Hu W."/>
            <person name="Wu Z.H."/>
            <person name="Qin N."/>
            <person name="Li Y.Z."/>
        </authorList>
    </citation>
    <scope>NUCLEOTIDE SEQUENCE [LARGE SCALE GENOMIC DNA]</scope>
    <source>
        <strain evidence="4 5">So0157-2</strain>
    </source>
</reference>
<evidence type="ECO:0000313" key="5">
    <source>
        <dbReference type="Proteomes" id="UP000014803"/>
    </source>
</evidence>
<name>S4YA21_SORCE</name>
<dbReference type="InterPro" id="IPR002192">
    <property type="entry name" value="PPDK_AMP/ATP-bd"/>
</dbReference>
<feature type="region of interest" description="Disordered" evidence="1">
    <location>
        <begin position="413"/>
        <end position="459"/>
    </location>
</feature>
<dbReference type="SUPFAM" id="SSF56059">
    <property type="entry name" value="Glutathione synthetase ATP-binding domain-like"/>
    <property type="match status" value="1"/>
</dbReference>
<dbReference type="InterPro" id="IPR013815">
    <property type="entry name" value="ATP_grasp_subdomain_1"/>
</dbReference>
<feature type="compositionally biased region" description="Low complexity" evidence="1">
    <location>
        <begin position="431"/>
        <end position="459"/>
    </location>
</feature>